<dbReference type="InterPro" id="IPR036097">
    <property type="entry name" value="HisK_dim/P_sf"/>
</dbReference>
<dbReference type="PANTHER" id="PTHR45436:SF1">
    <property type="entry name" value="SENSOR PROTEIN QSEC"/>
    <property type="match status" value="1"/>
</dbReference>
<dbReference type="InterPro" id="IPR013727">
    <property type="entry name" value="2CSK_N"/>
</dbReference>
<keyword evidence="9 10" id="KW-0472">Membrane</keyword>
<dbReference type="PRINTS" id="PR00344">
    <property type="entry name" value="BCTRLSENSOR"/>
</dbReference>
<dbReference type="InterPro" id="IPR003594">
    <property type="entry name" value="HATPase_dom"/>
</dbReference>
<sequence length="468" mass="49822">MRWKPLDRLPLAQRLLLLLVPTLLLLSLAELRVTAQDVQRAADTAYDRSLLGALKAIDANVSTESGGLSVELPYRMFEFFELTASGPVHYRVATADGLVELGSADLPAAPQPLRPGVPVFYDGRYFGEPVRLVAYTRELDRPTGESPARQLVIQVAESMQARSEFRRLFVRRAAIANGVFLLLTVASAALAVMLVLRPLARVSEAIAGRSPSELGPLDAAKLPPDLRPPIAAMNRHMQRIAELLRQQRDFIDAASHQLRTHLTTLRMQVEFARREPDPAQVGEALAALETELQRATRSTNQLLALARSDSAQLQPAPFEVEGLLQDVARQFLPAARQAGVDLGVDCAPQQAVADAGLLREALANLVANAIAYGGGAPVTLSAAQDAFGCSIAVEDSGPGLAPELQQGAGARFLRPAGARPGGSGLGLAIARSVAARHGGGLRLEPGAGGRGLRAALWWPRAAPEEPAG</sequence>
<dbReference type="CDD" id="cd00082">
    <property type="entry name" value="HisKA"/>
    <property type="match status" value="1"/>
</dbReference>
<dbReference type="SUPFAM" id="SSF47384">
    <property type="entry name" value="Homodimeric domain of signal transducing histidine kinase"/>
    <property type="match status" value="1"/>
</dbReference>
<feature type="transmembrane region" description="Helical" evidence="10">
    <location>
        <begin position="174"/>
        <end position="196"/>
    </location>
</feature>
<organism evidence="12 13">
    <name type="scientific">Ramlibacter alkalitolerans</name>
    <dbReference type="NCBI Taxonomy" id="2039631"/>
    <lineage>
        <taxon>Bacteria</taxon>
        <taxon>Pseudomonadati</taxon>
        <taxon>Pseudomonadota</taxon>
        <taxon>Betaproteobacteria</taxon>
        <taxon>Burkholderiales</taxon>
        <taxon>Comamonadaceae</taxon>
        <taxon>Ramlibacter</taxon>
    </lineage>
</organism>
<evidence type="ECO:0000256" key="9">
    <source>
        <dbReference type="ARBA" id="ARBA00023136"/>
    </source>
</evidence>
<evidence type="ECO:0000256" key="8">
    <source>
        <dbReference type="ARBA" id="ARBA00022989"/>
    </source>
</evidence>
<accession>A0ABS1JMC6</accession>
<gene>
    <name evidence="12" type="ORF">JI746_09595</name>
</gene>
<dbReference type="EC" id="2.7.13.3" evidence="3"/>
<dbReference type="EMBL" id="JAEQND010000005">
    <property type="protein sequence ID" value="MBL0425364.1"/>
    <property type="molecule type" value="Genomic_DNA"/>
</dbReference>
<feature type="domain" description="Histidine kinase" evidence="11">
    <location>
        <begin position="253"/>
        <end position="462"/>
    </location>
</feature>
<evidence type="ECO:0000313" key="13">
    <source>
        <dbReference type="Proteomes" id="UP000622707"/>
    </source>
</evidence>
<dbReference type="SMART" id="SM00388">
    <property type="entry name" value="HisKA"/>
    <property type="match status" value="1"/>
</dbReference>
<keyword evidence="7 12" id="KW-0418">Kinase</keyword>
<evidence type="ECO:0000256" key="4">
    <source>
        <dbReference type="ARBA" id="ARBA00022553"/>
    </source>
</evidence>
<comment type="catalytic activity">
    <reaction evidence="1">
        <text>ATP + protein L-histidine = ADP + protein N-phospho-L-histidine.</text>
        <dbReference type="EC" id="2.7.13.3"/>
    </reaction>
</comment>
<dbReference type="InterPro" id="IPR050428">
    <property type="entry name" value="TCS_sensor_his_kinase"/>
</dbReference>
<dbReference type="Proteomes" id="UP000622707">
    <property type="component" value="Unassembled WGS sequence"/>
</dbReference>
<dbReference type="Pfam" id="PF00512">
    <property type="entry name" value="HisKA"/>
    <property type="match status" value="1"/>
</dbReference>
<dbReference type="Gene3D" id="1.10.287.130">
    <property type="match status" value="1"/>
</dbReference>
<evidence type="ECO:0000256" key="7">
    <source>
        <dbReference type="ARBA" id="ARBA00022777"/>
    </source>
</evidence>
<reference evidence="12 13" key="1">
    <citation type="journal article" date="2017" name="Int. J. Syst. Evol. Microbiol.">
        <title>Ramlibacter alkalitolerans sp. nov., alkali-tolerant bacterium isolated from soil of ginseng.</title>
        <authorList>
            <person name="Lee D.H."/>
            <person name="Cha C.J."/>
        </authorList>
    </citation>
    <scope>NUCLEOTIDE SEQUENCE [LARGE SCALE GENOMIC DNA]</scope>
    <source>
        <strain evidence="12 13">KACC 19305</strain>
    </source>
</reference>
<evidence type="ECO:0000256" key="6">
    <source>
        <dbReference type="ARBA" id="ARBA00022692"/>
    </source>
</evidence>
<dbReference type="GO" id="GO:0016301">
    <property type="term" value="F:kinase activity"/>
    <property type="evidence" value="ECO:0007669"/>
    <property type="project" value="UniProtKB-KW"/>
</dbReference>
<evidence type="ECO:0000259" key="11">
    <source>
        <dbReference type="PROSITE" id="PS50109"/>
    </source>
</evidence>
<comment type="subcellular location">
    <subcellularLocation>
        <location evidence="2">Membrane</location>
    </subcellularLocation>
</comment>
<protein>
    <recommendedName>
        <fullName evidence="3">histidine kinase</fullName>
        <ecNumber evidence="3">2.7.13.3</ecNumber>
    </recommendedName>
</protein>
<dbReference type="PROSITE" id="PS50109">
    <property type="entry name" value="HIS_KIN"/>
    <property type="match status" value="1"/>
</dbReference>
<dbReference type="Gene3D" id="3.30.565.10">
    <property type="entry name" value="Histidine kinase-like ATPase, C-terminal domain"/>
    <property type="match status" value="1"/>
</dbReference>
<evidence type="ECO:0000256" key="3">
    <source>
        <dbReference type="ARBA" id="ARBA00012438"/>
    </source>
</evidence>
<evidence type="ECO:0000256" key="10">
    <source>
        <dbReference type="SAM" id="Phobius"/>
    </source>
</evidence>
<keyword evidence="6 10" id="KW-0812">Transmembrane</keyword>
<keyword evidence="4" id="KW-0597">Phosphoprotein</keyword>
<evidence type="ECO:0000313" key="12">
    <source>
        <dbReference type="EMBL" id="MBL0425364.1"/>
    </source>
</evidence>
<dbReference type="PANTHER" id="PTHR45436">
    <property type="entry name" value="SENSOR HISTIDINE KINASE YKOH"/>
    <property type="match status" value="1"/>
</dbReference>
<dbReference type="Pfam" id="PF08521">
    <property type="entry name" value="2CSK_N"/>
    <property type="match status" value="1"/>
</dbReference>
<dbReference type="SUPFAM" id="SSF55874">
    <property type="entry name" value="ATPase domain of HSP90 chaperone/DNA topoisomerase II/histidine kinase"/>
    <property type="match status" value="1"/>
</dbReference>
<evidence type="ECO:0000256" key="5">
    <source>
        <dbReference type="ARBA" id="ARBA00022679"/>
    </source>
</evidence>
<proteinExistence type="predicted"/>
<dbReference type="InterPro" id="IPR003661">
    <property type="entry name" value="HisK_dim/P_dom"/>
</dbReference>
<evidence type="ECO:0000256" key="2">
    <source>
        <dbReference type="ARBA" id="ARBA00004370"/>
    </source>
</evidence>
<keyword evidence="13" id="KW-1185">Reference proteome</keyword>
<keyword evidence="5" id="KW-0808">Transferase</keyword>
<dbReference type="SMART" id="SM00387">
    <property type="entry name" value="HATPase_c"/>
    <property type="match status" value="1"/>
</dbReference>
<keyword evidence="8 10" id="KW-1133">Transmembrane helix</keyword>
<comment type="caution">
    <text evidence="12">The sequence shown here is derived from an EMBL/GenBank/DDBJ whole genome shotgun (WGS) entry which is preliminary data.</text>
</comment>
<evidence type="ECO:0000256" key="1">
    <source>
        <dbReference type="ARBA" id="ARBA00000085"/>
    </source>
</evidence>
<dbReference type="InterPro" id="IPR036890">
    <property type="entry name" value="HATPase_C_sf"/>
</dbReference>
<name>A0ABS1JMC6_9BURK</name>
<dbReference type="InterPro" id="IPR005467">
    <property type="entry name" value="His_kinase_dom"/>
</dbReference>
<dbReference type="Pfam" id="PF02518">
    <property type="entry name" value="HATPase_c"/>
    <property type="match status" value="1"/>
</dbReference>
<dbReference type="InterPro" id="IPR004358">
    <property type="entry name" value="Sig_transdc_His_kin-like_C"/>
</dbReference>
<dbReference type="RefSeq" id="WP_201688914.1">
    <property type="nucleotide sequence ID" value="NZ_JAEQND010000005.1"/>
</dbReference>